<keyword evidence="9" id="KW-0560">Oxidoreductase</keyword>
<dbReference type="GO" id="GO:0004783">
    <property type="term" value="F:sulfite reductase (NADPH) activity"/>
    <property type="evidence" value="ECO:0007669"/>
    <property type="project" value="UniProtKB-EC"/>
</dbReference>
<feature type="binding site" evidence="12">
    <location>
        <begin position="517"/>
        <end position="518"/>
    </location>
    <ligand>
        <name>NADP(+)</name>
        <dbReference type="ChEBI" id="CHEBI:58349"/>
    </ligand>
</feature>
<dbReference type="SUPFAM" id="SSF52218">
    <property type="entry name" value="Flavoproteins"/>
    <property type="match status" value="1"/>
</dbReference>
<comment type="cofactor">
    <cofactor evidence="12">
        <name>FAD</name>
        <dbReference type="ChEBI" id="CHEBI:57692"/>
    </cofactor>
    <text evidence="12">Binds 1 FAD per subunit.</text>
</comment>
<dbReference type="GO" id="GO:0050660">
    <property type="term" value="F:flavin adenine dinucleotide binding"/>
    <property type="evidence" value="ECO:0007669"/>
    <property type="project" value="InterPro"/>
</dbReference>
<feature type="binding site" evidence="12">
    <location>
        <begin position="384"/>
        <end position="387"/>
    </location>
    <ligand>
        <name>FAD</name>
        <dbReference type="ChEBI" id="CHEBI:57692"/>
    </ligand>
</feature>
<evidence type="ECO:0000256" key="1">
    <source>
        <dbReference type="ARBA" id="ARBA00012604"/>
    </source>
</evidence>
<reference evidence="15 16" key="1">
    <citation type="submission" date="2018-05" db="EMBL/GenBank/DDBJ databases">
        <title>Marinilabilia rubrum sp. nov., isolated from saltern sediment.</title>
        <authorList>
            <person name="Zhang R."/>
        </authorList>
    </citation>
    <scope>NUCLEOTIDE SEQUENCE [LARGE SCALE GENOMIC DNA]</scope>
    <source>
        <strain evidence="15 16">WTE16</strain>
    </source>
</reference>
<evidence type="ECO:0000256" key="12">
    <source>
        <dbReference type="PIRSR" id="PIRSR000207-1"/>
    </source>
</evidence>
<dbReference type="InterPro" id="IPR003097">
    <property type="entry name" value="CysJ-like_FAD-binding"/>
</dbReference>
<keyword evidence="5 12" id="KW-0288">FMN</keyword>
<keyword evidence="6 12" id="KW-0274">FAD</keyword>
<dbReference type="GO" id="GO:0010181">
    <property type="term" value="F:FMN binding"/>
    <property type="evidence" value="ECO:0007669"/>
    <property type="project" value="InterPro"/>
</dbReference>
<evidence type="ECO:0000256" key="4">
    <source>
        <dbReference type="ARBA" id="ARBA00022630"/>
    </source>
</evidence>
<keyword evidence="8" id="KW-0249">Electron transport</keyword>
<evidence type="ECO:0000256" key="7">
    <source>
        <dbReference type="ARBA" id="ARBA00022857"/>
    </source>
</evidence>
<dbReference type="EC" id="1.8.1.2" evidence="1"/>
<dbReference type="Gene3D" id="3.40.50.360">
    <property type="match status" value="1"/>
</dbReference>
<dbReference type="InterPro" id="IPR029039">
    <property type="entry name" value="Flavoprotein-like_sf"/>
</dbReference>
<gene>
    <name evidence="15" type="ORF">DDZ16_17845</name>
</gene>
<keyword evidence="3" id="KW-0028">Amino-acid biosynthesis</keyword>
<keyword evidence="10" id="KW-0198">Cysteine biosynthesis</keyword>
<feature type="binding site" evidence="12">
    <location>
        <begin position="116"/>
        <end position="119"/>
    </location>
    <ligand>
        <name>FMN</name>
        <dbReference type="ChEBI" id="CHEBI:58210"/>
    </ligand>
</feature>
<dbReference type="PRINTS" id="PR00369">
    <property type="entry name" value="FLAVODOXIN"/>
</dbReference>
<keyword evidence="7 12" id="KW-0521">NADP</keyword>
<evidence type="ECO:0000256" key="6">
    <source>
        <dbReference type="ARBA" id="ARBA00022827"/>
    </source>
</evidence>
<protein>
    <recommendedName>
        <fullName evidence="1">assimilatory sulfite reductase (NADPH)</fullName>
        <ecNumber evidence="1">1.8.1.2</ecNumber>
    </recommendedName>
</protein>
<dbReference type="PANTHER" id="PTHR19384:SF128">
    <property type="entry name" value="NADPH OXIDOREDUCTASE A"/>
    <property type="match status" value="1"/>
</dbReference>
<evidence type="ECO:0000256" key="11">
    <source>
        <dbReference type="ARBA" id="ARBA00052219"/>
    </source>
</evidence>
<evidence type="ECO:0000256" key="5">
    <source>
        <dbReference type="ARBA" id="ARBA00022643"/>
    </source>
</evidence>
<feature type="binding site" evidence="12">
    <location>
        <position position="408"/>
    </location>
    <ligand>
        <name>FAD</name>
        <dbReference type="ChEBI" id="CHEBI:57692"/>
    </ligand>
</feature>
<feature type="binding site" evidence="12">
    <location>
        <position position="559"/>
    </location>
    <ligand>
        <name>NADP(+)</name>
        <dbReference type="ChEBI" id="CHEBI:58349"/>
    </ligand>
</feature>
<feature type="domain" description="FAD-binding FR-type" evidence="14">
    <location>
        <begin position="232"/>
        <end position="447"/>
    </location>
</feature>
<dbReference type="EMBL" id="QEWP01000020">
    <property type="protein sequence ID" value="PWD98057.1"/>
    <property type="molecule type" value="Genomic_DNA"/>
</dbReference>
<dbReference type="Pfam" id="PF00175">
    <property type="entry name" value="NAD_binding_1"/>
    <property type="match status" value="1"/>
</dbReference>
<dbReference type="Gene3D" id="3.40.50.80">
    <property type="entry name" value="Nucleotide-binding domain of ferredoxin-NADP reductase (FNR) module"/>
    <property type="match status" value="1"/>
</dbReference>
<dbReference type="PRINTS" id="PR00371">
    <property type="entry name" value="FPNCR"/>
</dbReference>
<dbReference type="CDD" id="cd06199">
    <property type="entry name" value="SiR"/>
    <property type="match status" value="1"/>
</dbReference>
<dbReference type="RefSeq" id="WP_109265839.1">
    <property type="nucleotide sequence ID" value="NZ_QEWP01000020.1"/>
</dbReference>
<dbReference type="GO" id="GO:0019344">
    <property type="term" value="P:cysteine biosynthetic process"/>
    <property type="evidence" value="ECO:0007669"/>
    <property type="project" value="UniProtKB-KW"/>
</dbReference>
<dbReference type="InterPro" id="IPR017927">
    <property type="entry name" value="FAD-bd_FR_type"/>
</dbReference>
<dbReference type="PROSITE" id="PS50902">
    <property type="entry name" value="FLAVODOXIN_LIKE"/>
    <property type="match status" value="1"/>
</dbReference>
<dbReference type="PANTHER" id="PTHR19384">
    <property type="entry name" value="NITRIC OXIDE SYNTHASE-RELATED"/>
    <property type="match status" value="1"/>
</dbReference>
<dbReference type="InterPro" id="IPR001433">
    <property type="entry name" value="OxRdtase_FAD/NAD-bd"/>
</dbReference>
<comment type="catalytic activity">
    <reaction evidence="11">
        <text>hydrogen sulfide + 3 NADP(+) + 3 H2O = sulfite + 3 NADPH + 4 H(+)</text>
        <dbReference type="Rhea" id="RHEA:13801"/>
        <dbReference type="ChEBI" id="CHEBI:15377"/>
        <dbReference type="ChEBI" id="CHEBI:15378"/>
        <dbReference type="ChEBI" id="CHEBI:17359"/>
        <dbReference type="ChEBI" id="CHEBI:29919"/>
        <dbReference type="ChEBI" id="CHEBI:57783"/>
        <dbReference type="ChEBI" id="CHEBI:58349"/>
        <dbReference type="EC" id="1.8.1.2"/>
    </reaction>
</comment>
<evidence type="ECO:0000256" key="3">
    <source>
        <dbReference type="ARBA" id="ARBA00022605"/>
    </source>
</evidence>
<comment type="caution">
    <text evidence="15">The sequence shown here is derived from an EMBL/GenBank/DDBJ whole genome shotgun (WGS) entry which is preliminary data.</text>
</comment>
<name>A0A2U2B4U2_9BACT</name>
<comment type="cofactor">
    <cofactor evidence="12">
        <name>FMN</name>
        <dbReference type="ChEBI" id="CHEBI:58210"/>
    </cofactor>
    <text evidence="12">Binds 1 FMN per subunit.</text>
</comment>
<dbReference type="InterPro" id="IPR001094">
    <property type="entry name" value="Flavdoxin-like"/>
</dbReference>
<evidence type="ECO:0000313" key="16">
    <source>
        <dbReference type="Proteomes" id="UP000244956"/>
    </source>
</evidence>
<evidence type="ECO:0000256" key="9">
    <source>
        <dbReference type="ARBA" id="ARBA00023002"/>
    </source>
</evidence>
<dbReference type="PIRSF" id="PIRSF000207">
    <property type="entry name" value="SiR-FP_CysJ"/>
    <property type="match status" value="1"/>
</dbReference>
<dbReference type="InterPro" id="IPR017938">
    <property type="entry name" value="Riboflavin_synthase-like_b-brl"/>
</dbReference>
<sequence length="597" mass="67761">MSINHSPLSEFQIKALGDLTNQVTAEQVIWLNGYFQGLSKGLSEAGSNTKSSAGQASGEKVPLTILFGTHTNRSKKIAESIQEKALSKNFDSKVVGMDDYNPRDLKKEKNLLVVVSTHGEGDPPEMAENFHKFITGKRAPKLPELNFSVLALGDKSYKHFCKTGIEIYQSLRRAGATRFTPIVKCDVDYEDDANQWKKDAFAELEKLKPSSQVSEVKPTASETHESGSYSRKYPFEATILEKVRITGRESDKEIYHLEISLEDSGLTYEPGDALGVIAQNPENLVIGILEALNDEGLETIDTHAGRLTLKNALQHHYEITILTRDIISKYAQQTKNKQVEALLKDEKKLDEYLYGHDVLDLLHEFPTSITPVDLLKILRPLPPRLYSISSSQDAVGEEVHITVSKVQYENKGRQRLGACSGFHLAENLKVDDTILVYIEKNPNFRLPENGTPIIMVGAGTGIAPYRAFLQQRESAKQKGKTWLFFGERHFSSDFLYQTEWQQYLKKGYLQKIDLAFSRDQKEKVYVQHKLKKQQKKLYKWLEDGAVFYLCGDMKHMARDVETTLHKIIEKQGGMTTDKARDYIKKLKKEKRFQADVY</sequence>
<accession>A0A2U2B4U2</accession>
<keyword evidence="4" id="KW-0285">Flavoprotein</keyword>
<evidence type="ECO:0000313" key="15">
    <source>
        <dbReference type="EMBL" id="PWD98057.1"/>
    </source>
</evidence>
<dbReference type="OrthoDB" id="9789468at2"/>
<evidence type="ECO:0000259" key="13">
    <source>
        <dbReference type="PROSITE" id="PS50902"/>
    </source>
</evidence>
<dbReference type="NCBIfam" id="TIGR01931">
    <property type="entry name" value="cysJ"/>
    <property type="match status" value="1"/>
</dbReference>
<feature type="binding site" evidence="12">
    <location>
        <position position="320"/>
    </location>
    <ligand>
        <name>FAD</name>
        <dbReference type="ChEBI" id="CHEBI:57692"/>
    </ligand>
</feature>
<dbReference type="InterPro" id="IPR039261">
    <property type="entry name" value="FNR_nucleotide-bd"/>
</dbReference>
<dbReference type="SUPFAM" id="SSF52343">
    <property type="entry name" value="Ferredoxin reductase-like, C-terminal NADP-linked domain"/>
    <property type="match status" value="1"/>
</dbReference>
<dbReference type="Proteomes" id="UP000244956">
    <property type="component" value="Unassembled WGS sequence"/>
</dbReference>
<dbReference type="InterPro" id="IPR010199">
    <property type="entry name" value="CysJ"/>
</dbReference>
<evidence type="ECO:0000256" key="10">
    <source>
        <dbReference type="ARBA" id="ARBA00023192"/>
    </source>
</evidence>
<dbReference type="GO" id="GO:0005829">
    <property type="term" value="C:cytosol"/>
    <property type="evidence" value="ECO:0007669"/>
    <property type="project" value="TreeGrafter"/>
</dbReference>
<evidence type="ECO:0000256" key="2">
    <source>
        <dbReference type="ARBA" id="ARBA00022448"/>
    </source>
</evidence>
<dbReference type="FunFam" id="3.40.50.80:FF:000001">
    <property type="entry name" value="NADPH--cytochrome P450 reductase 1"/>
    <property type="match status" value="1"/>
</dbReference>
<proteinExistence type="predicted"/>
<evidence type="ECO:0000259" key="14">
    <source>
        <dbReference type="PROSITE" id="PS51384"/>
    </source>
</evidence>
<dbReference type="InterPro" id="IPR008254">
    <property type="entry name" value="Flavodoxin/NO_synth"/>
</dbReference>
<feature type="binding site" evidence="12">
    <location>
        <begin position="152"/>
        <end position="161"/>
    </location>
    <ligand>
        <name>FMN</name>
        <dbReference type="ChEBI" id="CHEBI:58210"/>
    </ligand>
</feature>
<dbReference type="Gene3D" id="2.40.30.10">
    <property type="entry name" value="Translation factors"/>
    <property type="match status" value="1"/>
</dbReference>
<keyword evidence="2" id="KW-0813">Transport</keyword>
<dbReference type="Pfam" id="PF00258">
    <property type="entry name" value="Flavodoxin_1"/>
    <property type="match status" value="1"/>
</dbReference>
<organism evidence="15 16">
    <name type="scientific">Marinilabilia rubra</name>
    <dbReference type="NCBI Taxonomy" id="2162893"/>
    <lineage>
        <taxon>Bacteria</taxon>
        <taxon>Pseudomonadati</taxon>
        <taxon>Bacteroidota</taxon>
        <taxon>Bacteroidia</taxon>
        <taxon>Marinilabiliales</taxon>
        <taxon>Marinilabiliaceae</taxon>
        <taxon>Marinilabilia</taxon>
    </lineage>
</organism>
<dbReference type="Gene3D" id="1.20.990.10">
    <property type="entry name" value="NADPH-cytochrome p450 Reductase, Chain A, domain 3"/>
    <property type="match status" value="1"/>
</dbReference>
<feature type="binding site" evidence="12">
    <location>
        <position position="597"/>
    </location>
    <ligand>
        <name>FAD</name>
        <dbReference type="ChEBI" id="CHEBI:57692"/>
    </ligand>
</feature>
<dbReference type="InterPro" id="IPR001709">
    <property type="entry name" value="Flavoprot_Pyr_Nucl_cyt_Rdtase"/>
</dbReference>
<feature type="domain" description="Flavodoxin-like" evidence="13">
    <location>
        <begin position="63"/>
        <end position="201"/>
    </location>
</feature>
<feature type="binding site" evidence="12">
    <location>
        <begin position="417"/>
        <end position="420"/>
    </location>
    <ligand>
        <name>FAD</name>
        <dbReference type="ChEBI" id="CHEBI:57692"/>
    </ligand>
</feature>
<dbReference type="PROSITE" id="PS51384">
    <property type="entry name" value="FAD_FR"/>
    <property type="match status" value="1"/>
</dbReference>
<dbReference type="SUPFAM" id="SSF63380">
    <property type="entry name" value="Riboflavin synthase domain-like"/>
    <property type="match status" value="1"/>
</dbReference>
<dbReference type="InterPro" id="IPR023173">
    <property type="entry name" value="NADPH_Cyt_P450_Rdtase_alpha"/>
</dbReference>
<dbReference type="Pfam" id="PF00667">
    <property type="entry name" value="FAD_binding_1"/>
    <property type="match status" value="1"/>
</dbReference>
<dbReference type="AlphaFoldDB" id="A0A2U2B4U2"/>
<feature type="binding site" evidence="12">
    <location>
        <begin position="402"/>
        <end position="404"/>
    </location>
    <ligand>
        <name>FAD</name>
        <dbReference type="ChEBI" id="CHEBI:57692"/>
    </ligand>
</feature>
<keyword evidence="16" id="KW-1185">Reference proteome</keyword>
<feature type="binding site" evidence="12">
    <location>
        <begin position="523"/>
        <end position="527"/>
    </location>
    <ligand>
        <name>NADP(+)</name>
        <dbReference type="ChEBI" id="CHEBI:58349"/>
    </ligand>
</feature>
<evidence type="ECO:0000256" key="8">
    <source>
        <dbReference type="ARBA" id="ARBA00022982"/>
    </source>
</evidence>